<organism evidence="2 3">
    <name type="scientific">Sordaria brevicollis</name>
    <dbReference type="NCBI Taxonomy" id="83679"/>
    <lineage>
        <taxon>Eukaryota</taxon>
        <taxon>Fungi</taxon>
        <taxon>Dikarya</taxon>
        <taxon>Ascomycota</taxon>
        <taxon>Pezizomycotina</taxon>
        <taxon>Sordariomycetes</taxon>
        <taxon>Sordariomycetidae</taxon>
        <taxon>Sordariales</taxon>
        <taxon>Sordariaceae</taxon>
        <taxon>Sordaria</taxon>
    </lineage>
</organism>
<feature type="compositionally biased region" description="Basic residues" evidence="1">
    <location>
        <begin position="80"/>
        <end position="91"/>
    </location>
</feature>
<feature type="region of interest" description="Disordered" evidence="1">
    <location>
        <begin position="292"/>
        <end position="368"/>
    </location>
</feature>
<protein>
    <submittedName>
        <fullName evidence="2">Uncharacterized protein</fullName>
    </submittedName>
</protein>
<feature type="compositionally biased region" description="Basic and acidic residues" evidence="1">
    <location>
        <begin position="92"/>
        <end position="102"/>
    </location>
</feature>
<reference evidence="2" key="1">
    <citation type="journal article" date="2023" name="Mol. Phylogenet. Evol.">
        <title>Genome-scale phylogeny and comparative genomics of the fungal order Sordariales.</title>
        <authorList>
            <person name="Hensen N."/>
            <person name="Bonometti L."/>
            <person name="Westerberg I."/>
            <person name="Brannstrom I.O."/>
            <person name="Guillou S."/>
            <person name="Cros-Aarteil S."/>
            <person name="Calhoun S."/>
            <person name="Haridas S."/>
            <person name="Kuo A."/>
            <person name="Mondo S."/>
            <person name="Pangilinan J."/>
            <person name="Riley R."/>
            <person name="LaButti K."/>
            <person name="Andreopoulos B."/>
            <person name="Lipzen A."/>
            <person name="Chen C."/>
            <person name="Yan M."/>
            <person name="Daum C."/>
            <person name="Ng V."/>
            <person name="Clum A."/>
            <person name="Steindorff A."/>
            <person name="Ohm R.A."/>
            <person name="Martin F."/>
            <person name="Silar P."/>
            <person name="Natvig D.O."/>
            <person name="Lalanne C."/>
            <person name="Gautier V."/>
            <person name="Ament-Velasquez S.L."/>
            <person name="Kruys A."/>
            <person name="Hutchinson M.I."/>
            <person name="Powell A.J."/>
            <person name="Barry K."/>
            <person name="Miller A.N."/>
            <person name="Grigoriev I.V."/>
            <person name="Debuchy R."/>
            <person name="Gladieux P."/>
            <person name="Hiltunen Thoren M."/>
            <person name="Johannesson H."/>
        </authorList>
    </citation>
    <scope>NUCLEOTIDE SEQUENCE</scope>
    <source>
        <strain evidence="2">FGSC 1904</strain>
    </source>
</reference>
<evidence type="ECO:0000256" key="1">
    <source>
        <dbReference type="SAM" id="MobiDB-lite"/>
    </source>
</evidence>
<keyword evidence="3" id="KW-1185">Reference proteome</keyword>
<feature type="region of interest" description="Disordered" evidence="1">
    <location>
        <begin position="35"/>
        <end position="128"/>
    </location>
</feature>
<gene>
    <name evidence="2" type="ORF">B0T20DRAFT_389771</name>
</gene>
<accession>A0AAE0UF69</accession>
<evidence type="ECO:0000313" key="3">
    <source>
        <dbReference type="Proteomes" id="UP001281003"/>
    </source>
</evidence>
<feature type="compositionally biased region" description="Basic and acidic residues" evidence="1">
    <location>
        <begin position="109"/>
        <end position="125"/>
    </location>
</feature>
<dbReference type="EMBL" id="JAUTDP010000002">
    <property type="protein sequence ID" value="KAK3401843.1"/>
    <property type="molecule type" value="Genomic_DNA"/>
</dbReference>
<feature type="compositionally biased region" description="Low complexity" evidence="1">
    <location>
        <begin position="41"/>
        <end position="54"/>
    </location>
</feature>
<feature type="compositionally biased region" description="Low complexity" evidence="1">
    <location>
        <begin position="305"/>
        <end position="316"/>
    </location>
</feature>
<dbReference type="Proteomes" id="UP001281003">
    <property type="component" value="Unassembled WGS sequence"/>
</dbReference>
<feature type="compositionally biased region" description="Polar residues" evidence="1">
    <location>
        <begin position="328"/>
        <end position="344"/>
    </location>
</feature>
<name>A0AAE0UF69_SORBR</name>
<feature type="compositionally biased region" description="Polar residues" evidence="1">
    <location>
        <begin position="184"/>
        <end position="193"/>
    </location>
</feature>
<proteinExistence type="predicted"/>
<feature type="region of interest" description="Disordered" evidence="1">
    <location>
        <begin position="180"/>
        <end position="215"/>
    </location>
</feature>
<dbReference type="AlphaFoldDB" id="A0AAE0UF69"/>
<comment type="caution">
    <text evidence="2">The sequence shown here is derived from an EMBL/GenBank/DDBJ whole genome shotgun (WGS) entry which is preliminary data.</text>
</comment>
<sequence>MPCKTLADIRASRERTAALKAQGINPKKILAGLGINPTRMTAPSSSHATSAARPSKPKNASVKNHSNRVTKPKDKTQTASKHKTSRIAKAKAKTDQKHDERYQSGPRAVIKDRNRGPAKSQREVGDIGAPSNLSSSLFLWLSVDIEFVVYEDLARLKLRSLSPRNDTTYVERLGSNPAHMTAPSFFSTTSKPARSSIPKDPSSKSHPTRISESDGKVTPKIRWVDFMSSKRGVKTFQSTSTHRANKPRCRCTPDTLLSATIKSKMPCKKLSDIQVSREEHTRLKAMGINPRKRLAGLGINPPRMTASSGTSTNTSSPARSPEDRQTKISKSTALSPWASQANRVSKSKAKSKTKTMGAAKKGKDTLKEDTIEAIVTAAAQSKVVDNAKTEAKGKVNDGTAKDIKKARVGN</sequence>
<evidence type="ECO:0000313" key="2">
    <source>
        <dbReference type="EMBL" id="KAK3401843.1"/>
    </source>
</evidence>
<reference evidence="2" key="2">
    <citation type="submission" date="2023-07" db="EMBL/GenBank/DDBJ databases">
        <authorList>
            <consortium name="Lawrence Berkeley National Laboratory"/>
            <person name="Haridas S."/>
            <person name="Hensen N."/>
            <person name="Bonometti L."/>
            <person name="Westerberg I."/>
            <person name="Brannstrom I.O."/>
            <person name="Guillou S."/>
            <person name="Cros-Aarteil S."/>
            <person name="Calhoun S."/>
            <person name="Kuo A."/>
            <person name="Mondo S."/>
            <person name="Pangilinan J."/>
            <person name="Riley R."/>
            <person name="LaButti K."/>
            <person name="Andreopoulos B."/>
            <person name="Lipzen A."/>
            <person name="Chen C."/>
            <person name="Yanf M."/>
            <person name="Daum C."/>
            <person name="Ng V."/>
            <person name="Clum A."/>
            <person name="Steindorff A."/>
            <person name="Ohm R."/>
            <person name="Martin F."/>
            <person name="Silar P."/>
            <person name="Natvig D."/>
            <person name="Lalanne C."/>
            <person name="Gautier V."/>
            <person name="Ament-velasquez S.L."/>
            <person name="Kruys A."/>
            <person name="Hutchinson M.I."/>
            <person name="Powell A.J."/>
            <person name="Barry K."/>
            <person name="Miller A.N."/>
            <person name="Grigoriev I.V."/>
            <person name="Debuchy R."/>
            <person name="Gladieux P."/>
            <person name="Thoren M.H."/>
            <person name="Johannesson H."/>
        </authorList>
    </citation>
    <scope>NUCLEOTIDE SEQUENCE</scope>
    <source>
        <strain evidence="2">FGSC 1904</strain>
    </source>
</reference>